<evidence type="ECO:0000313" key="2">
    <source>
        <dbReference type="EMBL" id="KAG0581780.1"/>
    </source>
</evidence>
<dbReference type="AlphaFoldDB" id="A0A8T0IDH1"/>
<proteinExistence type="predicted"/>
<sequence length="127" mass="13676">MRHATQIPSSKFQVPTIDIVSLQSANPDSVSLMPTAQLVESISGDPGAVVPVLVQQSATPPPLPSLAPPFLALHLCPGARSSGSRGRALRSTGTHWVWSLDDSLWLLLPLLLQLLLLLHFLTDRQTD</sequence>
<accession>A0A8T0IDH1</accession>
<dbReference type="Proteomes" id="UP000822688">
    <property type="component" value="Chromosome 3"/>
</dbReference>
<protein>
    <submittedName>
        <fullName evidence="2">Uncharacterized protein</fullName>
    </submittedName>
</protein>
<keyword evidence="1" id="KW-1133">Transmembrane helix</keyword>
<comment type="caution">
    <text evidence="2">The sequence shown here is derived from an EMBL/GenBank/DDBJ whole genome shotgun (WGS) entry which is preliminary data.</text>
</comment>
<keyword evidence="1" id="KW-0472">Membrane</keyword>
<reference evidence="2" key="1">
    <citation type="submission" date="2020-06" db="EMBL/GenBank/DDBJ databases">
        <title>WGS assembly of Ceratodon purpureus strain R40.</title>
        <authorList>
            <person name="Carey S.B."/>
            <person name="Jenkins J."/>
            <person name="Shu S."/>
            <person name="Lovell J.T."/>
            <person name="Sreedasyam A."/>
            <person name="Maumus F."/>
            <person name="Tiley G.P."/>
            <person name="Fernandez-Pozo N."/>
            <person name="Barry K."/>
            <person name="Chen C."/>
            <person name="Wang M."/>
            <person name="Lipzen A."/>
            <person name="Daum C."/>
            <person name="Saski C.A."/>
            <person name="Payton A.C."/>
            <person name="Mcbreen J.C."/>
            <person name="Conrad R.E."/>
            <person name="Kollar L.M."/>
            <person name="Olsson S."/>
            <person name="Huttunen S."/>
            <person name="Landis J.B."/>
            <person name="Wickett N.J."/>
            <person name="Johnson M.G."/>
            <person name="Rensing S.A."/>
            <person name="Grimwood J."/>
            <person name="Schmutz J."/>
            <person name="Mcdaniel S.F."/>
        </authorList>
    </citation>
    <scope>NUCLEOTIDE SEQUENCE</scope>
    <source>
        <strain evidence="2">R40</strain>
    </source>
</reference>
<evidence type="ECO:0000313" key="3">
    <source>
        <dbReference type="Proteomes" id="UP000822688"/>
    </source>
</evidence>
<feature type="transmembrane region" description="Helical" evidence="1">
    <location>
        <begin position="104"/>
        <end position="122"/>
    </location>
</feature>
<organism evidence="2 3">
    <name type="scientific">Ceratodon purpureus</name>
    <name type="common">Fire moss</name>
    <name type="synonym">Dicranum purpureum</name>
    <dbReference type="NCBI Taxonomy" id="3225"/>
    <lineage>
        <taxon>Eukaryota</taxon>
        <taxon>Viridiplantae</taxon>
        <taxon>Streptophyta</taxon>
        <taxon>Embryophyta</taxon>
        <taxon>Bryophyta</taxon>
        <taxon>Bryophytina</taxon>
        <taxon>Bryopsida</taxon>
        <taxon>Dicranidae</taxon>
        <taxon>Pseudoditrichales</taxon>
        <taxon>Ditrichaceae</taxon>
        <taxon>Ceratodon</taxon>
    </lineage>
</organism>
<dbReference type="EMBL" id="CM026423">
    <property type="protein sequence ID" value="KAG0581780.1"/>
    <property type="molecule type" value="Genomic_DNA"/>
</dbReference>
<keyword evidence="3" id="KW-1185">Reference proteome</keyword>
<evidence type="ECO:0000256" key="1">
    <source>
        <dbReference type="SAM" id="Phobius"/>
    </source>
</evidence>
<keyword evidence="1" id="KW-0812">Transmembrane</keyword>
<name>A0A8T0IDH1_CERPU</name>
<gene>
    <name evidence="2" type="ORF">KC19_3G008500</name>
</gene>